<dbReference type="Pfam" id="PF07825">
    <property type="entry name" value="Exc"/>
    <property type="match status" value="1"/>
</dbReference>
<gene>
    <name evidence="4" type="ORF">MNBD_GAMMA12-1783</name>
</gene>
<name>A0A3B0Y622_9ZZZZ</name>
<accession>A0A3B0Y622</accession>
<proteinExistence type="predicted"/>
<evidence type="ECO:0000256" key="2">
    <source>
        <dbReference type="ARBA" id="ARBA00023172"/>
    </source>
</evidence>
<evidence type="ECO:0000259" key="3">
    <source>
        <dbReference type="Pfam" id="PF07825"/>
    </source>
</evidence>
<dbReference type="EMBL" id="UOFL01000033">
    <property type="protein sequence ID" value="VAW71843.1"/>
    <property type="molecule type" value="Genomic_DNA"/>
</dbReference>
<dbReference type="GO" id="GO:0003677">
    <property type="term" value="F:DNA binding"/>
    <property type="evidence" value="ECO:0007669"/>
    <property type="project" value="UniProtKB-KW"/>
</dbReference>
<keyword evidence="2" id="KW-0233">DNA recombination</keyword>
<organism evidence="4">
    <name type="scientific">hydrothermal vent metagenome</name>
    <dbReference type="NCBI Taxonomy" id="652676"/>
    <lineage>
        <taxon>unclassified sequences</taxon>
        <taxon>metagenomes</taxon>
        <taxon>ecological metagenomes</taxon>
    </lineage>
</organism>
<protein>
    <recommendedName>
        <fullName evidence="3">Excisionase-like domain-containing protein</fullName>
    </recommendedName>
</protein>
<dbReference type="InterPro" id="IPR012884">
    <property type="entry name" value="Excisionase-like"/>
</dbReference>
<dbReference type="AlphaFoldDB" id="A0A3B0Y622"/>
<evidence type="ECO:0000313" key="4">
    <source>
        <dbReference type="EMBL" id="VAW71843.1"/>
    </source>
</evidence>
<dbReference type="Gene3D" id="1.10.1660.20">
    <property type="match status" value="1"/>
</dbReference>
<reference evidence="4" key="1">
    <citation type="submission" date="2018-06" db="EMBL/GenBank/DDBJ databases">
        <authorList>
            <person name="Zhirakovskaya E."/>
        </authorList>
    </citation>
    <scope>NUCLEOTIDE SEQUENCE</scope>
</reference>
<dbReference type="GO" id="GO:0006310">
    <property type="term" value="P:DNA recombination"/>
    <property type="evidence" value="ECO:0007669"/>
    <property type="project" value="UniProtKB-KW"/>
</dbReference>
<feature type="domain" description="Excisionase-like" evidence="3">
    <location>
        <begin position="1"/>
        <end position="54"/>
    </location>
</feature>
<dbReference type="InterPro" id="IPR009061">
    <property type="entry name" value="DNA-bd_dom_put_sf"/>
</dbReference>
<dbReference type="InterPro" id="IPR038137">
    <property type="entry name" value="Excisionase-like_sf"/>
</dbReference>
<evidence type="ECO:0000256" key="1">
    <source>
        <dbReference type="ARBA" id="ARBA00023125"/>
    </source>
</evidence>
<dbReference type="SUPFAM" id="SSF46955">
    <property type="entry name" value="Putative DNA-binding domain"/>
    <property type="match status" value="1"/>
</dbReference>
<keyword evidence="1" id="KW-0238">DNA-binding</keyword>
<sequence>MNVTLQTWAKRNYEMPPKLPTLRRWAKQGLILPLPVKVGRTWMVDNKAQYSAQMKLAYNDAILEEILNG</sequence>